<dbReference type="InterPro" id="IPR050641">
    <property type="entry name" value="RIFMO-like"/>
</dbReference>
<dbReference type="PANTHER" id="PTHR43004">
    <property type="entry name" value="TRK SYSTEM POTASSIUM UPTAKE PROTEIN"/>
    <property type="match status" value="1"/>
</dbReference>
<evidence type="ECO:0000256" key="2">
    <source>
        <dbReference type="ARBA" id="ARBA00022630"/>
    </source>
</evidence>
<accession>A0A543GB53</accession>
<dbReference type="AlphaFoldDB" id="A0A543GB53"/>
<dbReference type="InterPro" id="IPR036188">
    <property type="entry name" value="FAD/NAD-bd_sf"/>
</dbReference>
<evidence type="ECO:0000256" key="1">
    <source>
        <dbReference type="ARBA" id="ARBA00001974"/>
    </source>
</evidence>
<evidence type="ECO:0000313" key="7">
    <source>
        <dbReference type="Proteomes" id="UP000319818"/>
    </source>
</evidence>
<evidence type="ECO:0000256" key="4">
    <source>
        <dbReference type="SAM" id="MobiDB-lite"/>
    </source>
</evidence>
<keyword evidence="2" id="KW-0285">Flavoprotein</keyword>
<organism evidence="6 7">
    <name type="scientific">Pseudonocardia cypriaca</name>
    <dbReference type="NCBI Taxonomy" id="882449"/>
    <lineage>
        <taxon>Bacteria</taxon>
        <taxon>Bacillati</taxon>
        <taxon>Actinomycetota</taxon>
        <taxon>Actinomycetes</taxon>
        <taxon>Pseudonocardiales</taxon>
        <taxon>Pseudonocardiaceae</taxon>
        <taxon>Pseudonocardia</taxon>
    </lineage>
</organism>
<dbReference type="EMBL" id="VFPH01000001">
    <property type="protein sequence ID" value="TQM43311.1"/>
    <property type="molecule type" value="Genomic_DNA"/>
</dbReference>
<dbReference type="GO" id="GO:0016709">
    <property type="term" value="F:oxidoreductase activity, acting on paired donors, with incorporation or reduction of molecular oxygen, NAD(P)H as one donor, and incorporation of one atom of oxygen"/>
    <property type="evidence" value="ECO:0007669"/>
    <property type="project" value="UniProtKB-ARBA"/>
</dbReference>
<reference evidence="6 7" key="1">
    <citation type="submission" date="2019-06" db="EMBL/GenBank/DDBJ databases">
        <title>Sequencing the genomes of 1000 actinobacteria strains.</title>
        <authorList>
            <person name="Klenk H.-P."/>
        </authorList>
    </citation>
    <scope>NUCLEOTIDE SEQUENCE [LARGE SCALE GENOMIC DNA]</scope>
    <source>
        <strain evidence="6 7">DSM 45511</strain>
    </source>
</reference>
<feature type="domain" description="FAD-binding" evidence="5">
    <location>
        <begin position="11"/>
        <end position="346"/>
    </location>
</feature>
<dbReference type="Pfam" id="PF01494">
    <property type="entry name" value="FAD_binding_3"/>
    <property type="match status" value="1"/>
</dbReference>
<dbReference type="PANTHER" id="PTHR43004:SF19">
    <property type="entry name" value="BINDING MONOOXYGENASE, PUTATIVE (JCVI)-RELATED"/>
    <property type="match status" value="1"/>
</dbReference>
<dbReference type="PRINTS" id="PR00420">
    <property type="entry name" value="RNGMNOXGNASE"/>
</dbReference>
<dbReference type="Gene3D" id="3.50.50.60">
    <property type="entry name" value="FAD/NAD(P)-binding domain"/>
    <property type="match status" value="1"/>
</dbReference>
<dbReference type="Gene3D" id="3.30.70.2450">
    <property type="match status" value="1"/>
</dbReference>
<keyword evidence="7" id="KW-1185">Reference proteome</keyword>
<evidence type="ECO:0000313" key="6">
    <source>
        <dbReference type="EMBL" id="TQM43311.1"/>
    </source>
</evidence>
<proteinExistence type="predicted"/>
<sequence>MTTEPTALPARTDVVIVGAGPTGLALACGLAARGVEPLVLDRIAQGANTSRAAVVHARTLEVLEDIEVTEHLLRLGLVVPRFTIRDRDRPLLEIPFQDLPTKYPYTLMLPQDVTERILGERLAALGGRVHRPLTVTGVAIDDDGADVTVVGPDGSTVPVRARYVVGCDGMHSVVRESAGIGFTGDRYAQSFVLADVAMDWPFTRHEVHLFFSPSGLVVVAPLPRDLYRIVATLDEAPETLGIADVQALLDARGPVAAPAAVRHVEWSSRFRVQHRIADTYRNGPVFLVGDAAHVHSPAGGQGMNTGIQDGIMLAGLLADVLGGHTPAAELDRYETVRRPVALGVVTMTHRLSRAATARHPLTRFLRNTALHAAGRIRRVRHAAAMSLAELNTDPDDRRRASASTTAGSAAP</sequence>
<protein>
    <submittedName>
        <fullName evidence="6">2-polyprenyl-6-methoxyphenol hydroxylase-like FAD-dependent oxidoreductase</fullName>
    </submittedName>
</protein>
<evidence type="ECO:0000259" key="5">
    <source>
        <dbReference type="Pfam" id="PF01494"/>
    </source>
</evidence>
<keyword evidence="3" id="KW-0274">FAD</keyword>
<dbReference type="OrthoDB" id="3647401at2"/>
<dbReference type="GO" id="GO:0071949">
    <property type="term" value="F:FAD binding"/>
    <property type="evidence" value="ECO:0007669"/>
    <property type="project" value="InterPro"/>
</dbReference>
<comment type="cofactor">
    <cofactor evidence="1">
        <name>FAD</name>
        <dbReference type="ChEBI" id="CHEBI:57692"/>
    </cofactor>
</comment>
<dbReference type="InterPro" id="IPR002938">
    <property type="entry name" value="FAD-bd"/>
</dbReference>
<comment type="caution">
    <text evidence="6">The sequence shown here is derived from an EMBL/GenBank/DDBJ whole genome shotgun (WGS) entry which is preliminary data.</text>
</comment>
<dbReference type="RefSeq" id="WP_142096678.1">
    <property type="nucleotide sequence ID" value="NZ_VFPH01000001.1"/>
</dbReference>
<feature type="region of interest" description="Disordered" evidence="4">
    <location>
        <begin position="388"/>
        <end position="411"/>
    </location>
</feature>
<dbReference type="SUPFAM" id="SSF51905">
    <property type="entry name" value="FAD/NAD(P)-binding domain"/>
    <property type="match status" value="1"/>
</dbReference>
<gene>
    <name evidence="6" type="ORF">FB388_0655</name>
</gene>
<evidence type="ECO:0000256" key="3">
    <source>
        <dbReference type="ARBA" id="ARBA00022827"/>
    </source>
</evidence>
<feature type="compositionally biased region" description="Low complexity" evidence="4">
    <location>
        <begin position="401"/>
        <end position="411"/>
    </location>
</feature>
<dbReference type="Proteomes" id="UP000319818">
    <property type="component" value="Unassembled WGS sequence"/>
</dbReference>
<name>A0A543GB53_9PSEU</name>